<dbReference type="Gene3D" id="1.10.101.10">
    <property type="entry name" value="PGBD-like superfamily/PGBD"/>
    <property type="match status" value="1"/>
</dbReference>
<evidence type="ECO:0000256" key="1">
    <source>
        <dbReference type="SAM" id="MobiDB-lite"/>
    </source>
</evidence>
<gene>
    <name evidence="4" type="ORF">MNBD_ACTINO02-1912</name>
</gene>
<dbReference type="AlphaFoldDB" id="A0A3B0S7X7"/>
<evidence type="ECO:0000313" key="4">
    <source>
        <dbReference type="EMBL" id="VAV96956.1"/>
    </source>
</evidence>
<keyword evidence="2" id="KW-0812">Transmembrane</keyword>
<dbReference type="InterPro" id="IPR002477">
    <property type="entry name" value="Peptidoglycan-bd-like"/>
</dbReference>
<dbReference type="InterPro" id="IPR036365">
    <property type="entry name" value="PGBD-like_sf"/>
</dbReference>
<keyword evidence="2" id="KW-1133">Transmembrane helix</keyword>
<evidence type="ECO:0000256" key="2">
    <source>
        <dbReference type="SAM" id="Phobius"/>
    </source>
</evidence>
<organism evidence="4">
    <name type="scientific">hydrothermal vent metagenome</name>
    <dbReference type="NCBI Taxonomy" id="652676"/>
    <lineage>
        <taxon>unclassified sequences</taxon>
        <taxon>metagenomes</taxon>
        <taxon>ecological metagenomes</taxon>
    </lineage>
</organism>
<dbReference type="InterPro" id="IPR036366">
    <property type="entry name" value="PGBDSf"/>
</dbReference>
<accession>A0A3B0S7X7</accession>
<dbReference type="Pfam" id="PF01471">
    <property type="entry name" value="PG_binding_1"/>
    <property type="match status" value="1"/>
</dbReference>
<name>A0A3B0S7X7_9ZZZZ</name>
<feature type="transmembrane region" description="Helical" evidence="2">
    <location>
        <begin position="25"/>
        <end position="45"/>
    </location>
</feature>
<dbReference type="SUPFAM" id="SSF47090">
    <property type="entry name" value="PGBD-like"/>
    <property type="match status" value="1"/>
</dbReference>
<feature type="non-terminal residue" evidence="4">
    <location>
        <position position="1"/>
    </location>
</feature>
<protein>
    <recommendedName>
        <fullName evidence="3">Peptidoglycan binding-like domain-containing protein</fullName>
    </recommendedName>
</protein>
<keyword evidence="2" id="KW-0472">Membrane</keyword>
<evidence type="ECO:0000259" key="3">
    <source>
        <dbReference type="Pfam" id="PF01471"/>
    </source>
</evidence>
<proteinExistence type="predicted"/>
<feature type="region of interest" description="Disordered" evidence="1">
    <location>
        <begin position="325"/>
        <end position="345"/>
    </location>
</feature>
<dbReference type="EMBL" id="UOEK01000109">
    <property type="protein sequence ID" value="VAV96956.1"/>
    <property type="molecule type" value="Genomic_DNA"/>
</dbReference>
<feature type="domain" description="Peptidoglycan binding-like" evidence="3">
    <location>
        <begin position="142"/>
        <end position="177"/>
    </location>
</feature>
<sequence>TVGPTPPGRVESNRDTGSSMKRSSWMLRFAGLVLILGPLLLLIWIRQTVDERLDPVTLEPDPLIIQPVAVELVDSRVATLIPEWGEPTIVVASEVFGTVTEVYVRPGSTLMSGDPLFAVNGVDNVAAVTEFPFYRTIGSGARGPDVAQLQDLLTRLGYYEAEVTGVYGSATRAAVGEWSLDLQVPKTARTFDPAWVTWMPFEGFEVETVSVIKGAPAPQAGSELLVSTRVLLRLLLTEYEPEATPLVEAPYVVDIDGVVMPIDVDTREVGDLDMIRNALSWQEERITGELRLATEEAVLVVPAATVQTGADGSLCVWVFRGSEGTPQADPLSRATEPAPGSVSEDGYDVVSVTVRRDDFGSTAIATGITDQDSLLANPHEILADPSCP</sequence>
<reference evidence="4" key="1">
    <citation type="submission" date="2018-06" db="EMBL/GenBank/DDBJ databases">
        <authorList>
            <person name="Zhirakovskaya E."/>
        </authorList>
    </citation>
    <scope>NUCLEOTIDE SEQUENCE</scope>
</reference>